<reference evidence="2 3" key="1">
    <citation type="submission" date="2019-04" db="EMBL/GenBank/DDBJ databases">
        <title>Genome of a novel bacterium Candidatus Jettenia ecosi reconstructed from metagenome of an anammox bioreactor.</title>
        <authorList>
            <person name="Mardanov A.V."/>
            <person name="Beletsky A.V."/>
            <person name="Ravin N.V."/>
            <person name="Botchkova E.A."/>
            <person name="Litti Y.V."/>
            <person name="Nozhevnikova A.N."/>
        </authorList>
    </citation>
    <scope>NUCLEOTIDE SEQUENCE [LARGE SCALE GENOMIC DNA]</scope>
    <source>
        <strain evidence="2">J2</strain>
    </source>
</reference>
<dbReference type="Proteomes" id="UP000319783">
    <property type="component" value="Unassembled WGS sequence"/>
</dbReference>
<accession>A0A533QBH6</accession>
<feature type="domain" description="DUF6883" evidence="1">
    <location>
        <begin position="2"/>
        <end position="109"/>
    </location>
</feature>
<evidence type="ECO:0000313" key="3">
    <source>
        <dbReference type="Proteomes" id="UP000319783"/>
    </source>
</evidence>
<dbReference type="InterPro" id="IPR049250">
    <property type="entry name" value="DUF6883"/>
</dbReference>
<evidence type="ECO:0000259" key="1">
    <source>
        <dbReference type="Pfam" id="PF21814"/>
    </source>
</evidence>
<sequence>MKIPNADCAVVDIRKLRDYCLNSLHDEGKHKARLFESVLGITADDAEQLRNIILQIVKTHEAKLGRRDEYGQRYTVDFLLEWKGKQAKIRSGWIIEHNSNIPRMTSCYPL</sequence>
<protein>
    <submittedName>
        <fullName evidence="2">Putative adhesin/hemolysin</fullName>
    </submittedName>
</protein>
<gene>
    <name evidence="2" type="ORF">JETT_1636</name>
</gene>
<dbReference type="EMBL" id="SULG01000028">
    <property type="protein sequence ID" value="TLD42068.1"/>
    <property type="molecule type" value="Genomic_DNA"/>
</dbReference>
<name>A0A533QBH6_9BACT</name>
<proteinExistence type="predicted"/>
<dbReference type="Pfam" id="PF21814">
    <property type="entry name" value="DUF6883"/>
    <property type="match status" value="1"/>
</dbReference>
<evidence type="ECO:0000313" key="2">
    <source>
        <dbReference type="EMBL" id="TLD42068.1"/>
    </source>
</evidence>
<organism evidence="2 3">
    <name type="scientific">Candidatus Jettenia ecosi</name>
    <dbReference type="NCBI Taxonomy" id="2494326"/>
    <lineage>
        <taxon>Bacteria</taxon>
        <taxon>Pseudomonadati</taxon>
        <taxon>Planctomycetota</taxon>
        <taxon>Candidatus Brocadiia</taxon>
        <taxon>Candidatus Brocadiales</taxon>
        <taxon>Candidatus Brocadiaceae</taxon>
        <taxon>Candidatus Jettenia</taxon>
    </lineage>
</organism>
<dbReference type="AlphaFoldDB" id="A0A533QBH6"/>
<comment type="caution">
    <text evidence="2">The sequence shown here is derived from an EMBL/GenBank/DDBJ whole genome shotgun (WGS) entry which is preliminary data.</text>
</comment>